<dbReference type="GeneID" id="106462802"/>
<evidence type="ECO:0000256" key="6">
    <source>
        <dbReference type="ARBA" id="ARBA00030452"/>
    </source>
</evidence>
<keyword evidence="5" id="KW-0833">Ubl conjugation pathway</keyword>
<dbReference type="Pfam" id="PF25870">
    <property type="entry name" value="WHD_UFL1_5th"/>
    <property type="match status" value="1"/>
</dbReference>
<dbReference type="InterPro" id="IPR056580">
    <property type="entry name" value="Ufl1_dom"/>
</dbReference>
<accession>A0ABM1BAP0</accession>
<evidence type="ECO:0000256" key="3">
    <source>
        <dbReference type="ARBA" id="ARBA00014160"/>
    </source>
</evidence>
<dbReference type="Pfam" id="PF25041">
    <property type="entry name" value="UFL1_C"/>
    <property type="match status" value="1"/>
</dbReference>
<dbReference type="InterPro" id="IPR056579">
    <property type="entry name" value="Ufl1_N"/>
</dbReference>
<dbReference type="RefSeq" id="XP_013778217.1">
    <property type="nucleotide sequence ID" value="XM_013922763.2"/>
</dbReference>
<organism evidence="11 12">
    <name type="scientific">Limulus polyphemus</name>
    <name type="common">Atlantic horseshoe crab</name>
    <dbReference type="NCBI Taxonomy" id="6850"/>
    <lineage>
        <taxon>Eukaryota</taxon>
        <taxon>Metazoa</taxon>
        <taxon>Ecdysozoa</taxon>
        <taxon>Arthropoda</taxon>
        <taxon>Chelicerata</taxon>
        <taxon>Merostomata</taxon>
        <taxon>Xiphosura</taxon>
        <taxon>Limulidae</taxon>
        <taxon>Limulus</taxon>
    </lineage>
</organism>
<evidence type="ECO:0000313" key="11">
    <source>
        <dbReference type="Proteomes" id="UP000694941"/>
    </source>
</evidence>
<evidence type="ECO:0000259" key="8">
    <source>
        <dbReference type="Pfam" id="PF09743"/>
    </source>
</evidence>
<sequence length="776" mass="87737">MASAWEEVKRLAADFQRAQLTSSVQRLSERNCVEIVKKLLEQKLIEVIFTVDGKEYITPKHLVKEIKDELIVHGGRIYLVELAQLLSVDFSHIEAKASELAKAEQGIKLVLGQLINSDYLNHLAEEIDEKLQQSGQITIGELTKVYDLPADFLEEEVKLRLGTIIHGQADLYDPRTIFTEAYITQHKYHIRGVLSAVTRPIQLTNFINQYGFPERLFHSVIEELIQDNRLTGSVSGGRTERSSYIPSIYAKSQNEWVDSFYTQNGYLEYDSLVRLGIQDPKNHIKKRYKDESLMFLSSGCVGGAIVEQVEAAVDEALTSGSWVDVMPLLPSVFTVEDVQHILNSVLKVKIKQNAPIHTFIHTVVFSDLFFQKCLEPFNALMTEKAKEDVAKGKFLSKLQTTRNSSGKGEKQESKTKEERRKKAAVGKSGGGTQGRETKTKAVKKKYKPGEDSESEEEYIGSSLSKQGELEFLTVVEIEEKLVSLPILHECPEDLLSELAQYIYRPLTKKYQEEVKSAFLSSTAASSSTRKKTHGELQDKLNTMFGEVHMFYKGVKVFQEDIQIQLTKHLLKTICTDMVNTVVNYLAIEHRMYAEKDASISLTSENRLKLISKLPENLKDPLQKLHNSVGGKSVDDFLIQMDNVLGPGVCDMVAKKMDKKRERQLVHTHRQELISQLAECSDPALCLHLAVLLIFQIQTSSMLHASGKFVPQIISFLQLKIPEEVYKVLIDCQENVVKQLTRGSDDEKEEIQARLKELVPRVKEVATTYKRVAEGSA</sequence>
<comment type="function">
    <text evidence="1">E3 UFM1-protein ligase that mediates ufmylation of target proteins.</text>
</comment>
<feature type="domain" description="E3 UFM1-protein ligase 1-like" evidence="9">
    <location>
        <begin position="533"/>
        <end position="655"/>
    </location>
</feature>
<feature type="compositionally biased region" description="Basic and acidic residues" evidence="7">
    <location>
        <begin position="407"/>
        <end position="420"/>
    </location>
</feature>
<evidence type="ECO:0000259" key="10">
    <source>
        <dbReference type="Pfam" id="PF25041"/>
    </source>
</evidence>
<name>A0ABM1BAP0_LIMPO</name>
<evidence type="ECO:0000256" key="7">
    <source>
        <dbReference type="SAM" id="MobiDB-lite"/>
    </source>
</evidence>
<keyword evidence="11" id="KW-1185">Reference proteome</keyword>
<dbReference type="Proteomes" id="UP000694941">
    <property type="component" value="Unplaced"/>
</dbReference>
<dbReference type="PANTHER" id="PTHR31057:SF0">
    <property type="entry name" value="E3 UFM1-PROTEIN LIGASE 1"/>
    <property type="match status" value="1"/>
</dbReference>
<dbReference type="InterPro" id="IPR018611">
    <property type="entry name" value="Ufl1"/>
</dbReference>
<feature type="region of interest" description="Disordered" evidence="7">
    <location>
        <begin position="400"/>
        <end position="459"/>
    </location>
</feature>
<proteinExistence type="inferred from homology"/>
<evidence type="ECO:0000256" key="1">
    <source>
        <dbReference type="ARBA" id="ARBA00003950"/>
    </source>
</evidence>
<evidence type="ECO:0000259" key="9">
    <source>
        <dbReference type="Pfam" id="PF23659"/>
    </source>
</evidence>
<dbReference type="Pfam" id="PF09743">
    <property type="entry name" value="E3_UFM1_ligase"/>
    <property type="match status" value="1"/>
</dbReference>
<feature type="domain" description="E3 UFM1-protein ligase-like C-terminal" evidence="10">
    <location>
        <begin position="661"/>
        <end position="764"/>
    </location>
</feature>
<comment type="similarity">
    <text evidence="2">Belongs to the UFL1 family.</text>
</comment>
<evidence type="ECO:0000313" key="12">
    <source>
        <dbReference type="RefSeq" id="XP_013778217.1"/>
    </source>
</evidence>
<dbReference type="InterPro" id="IPR056761">
    <property type="entry name" value="Ufl1-like_C"/>
</dbReference>
<evidence type="ECO:0000256" key="2">
    <source>
        <dbReference type="ARBA" id="ARBA00010789"/>
    </source>
</evidence>
<keyword evidence="4" id="KW-0808">Transferase</keyword>
<evidence type="ECO:0000256" key="5">
    <source>
        <dbReference type="ARBA" id="ARBA00022786"/>
    </source>
</evidence>
<dbReference type="PANTHER" id="PTHR31057">
    <property type="entry name" value="E3 UFM1-PROTEIN LIGASE 1"/>
    <property type="match status" value="1"/>
</dbReference>
<evidence type="ECO:0000256" key="4">
    <source>
        <dbReference type="ARBA" id="ARBA00022679"/>
    </source>
</evidence>
<reference evidence="12" key="1">
    <citation type="submission" date="2025-08" db="UniProtKB">
        <authorList>
            <consortium name="RefSeq"/>
        </authorList>
    </citation>
    <scope>IDENTIFICATION</scope>
    <source>
        <tissue evidence="12">Muscle</tissue>
    </source>
</reference>
<protein>
    <recommendedName>
        <fullName evidence="3">E3 UFM1-protein ligase 1 homolog</fullName>
    </recommendedName>
    <alternativeName>
        <fullName evidence="6">E3 UFM1-protein transferase 1 homolog</fullName>
    </alternativeName>
</protein>
<feature type="domain" description="E3 UFM1-protein ligase 1-like N-terminal" evidence="8">
    <location>
        <begin position="7"/>
        <end position="282"/>
    </location>
</feature>
<dbReference type="Pfam" id="PF23659">
    <property type="entry name" value="UFL1"/>
    <property type="match status" value="1"/>
</dbReference>
<gene>
    <name evidence="12" type="primary">LOC106462802</name>
</gene>